<protein>
    <submittedName>
        <fullName evidence="1">Uncharacterized protein</fullName>
    </submittedName>
</protein>
<keyword evidence="2" id="KW-1185">Reference proteome</keyword>
<dbReference type="GeneID" id="93559123"/>
<dbReference type="STRING" id="762968.HMPREF9441_02252"/>
<proteinExistence type="predicted"/>
<name>G5SSA2_9BACT</name>
<dbReference type="RefSeq" id="WP_008620640.1">
    <property type="nucleotide sequence ID" value="NZ_JH376604.1"/>
</dbReference>
<comment type="caution">
    <text evidence="1">The sequence shown here is derived from an EMBL/GenBank/DDBJ whole genome shotgun (WGS) entry which is preliminary data.</text>
</comment>
<evidence type="ECO:0000313" key="2">
    <source>
        <dbReference type="Proteomes" id="UP000003598"/>
    </source>
</evidence>
<dbReference type="Proteomes" id="UP000003598">
    <property type="component" value="Unassembled WGS sequence"/>
</dbReference>
<gene>
    <name evidence="1" type="ORF">HMPREF9441_02252</name>
</gene>
<dbReference type="EMBL" id="AFFY01000032">
    <property type="protein sequence ID" value="EHG99820.1"/>
    <property type="molecule type" value="Genomic_DNA"/>
</dbReference>
<sequence length="63" mass="7341">MEKEVEKKPIGPTLKRMQVGDKEAFPLWRALSVRSTIGQIQTVTDMRFSTRSEYPNFIVTRNQ</sequence>
<dbReference type="HOGENOM" id="CLU_2881789_0_0_10"/>
<dbReference type="AlphaFoldDB" id="G5SSA2"/>
<accession>G5SSA2</accession>
<organism evidence="1 2">
    <name type="scientific">Paraprevotella clara YIT 11840</name>
    <dbReference type="NCBI Taxonomy" id="762968"/>
    <lineage>
        <taxon>Bacteria</taxon>
        <taxon>Pseudomonadati</taxon>
        <taxon>Bacteroidota</taxon>
        <taxon>Bacteroidia</taxon>
        <taxon>Bacteroidales</taxon>
        <taxon>Prevotellaceae</taxon>
        <taxon>Paraprevotella</taxon>
    </lineage>
</organism>
<evidence type="ECO:0000313" key="1">
    <source>
        <dbReference type="EMBL" id="EHG99820.1"/>
    </source>
</evidence>
<reference evidence="1 2" key="1">
    <citation type="submission" date="2011-03" db="EMBL/GenBank/DDBJ databases">
        <authorList>
            <person name="Weinstock G."/>
            <person name="Sodergren E."/>
            <person name="Clifton S."/>
            <person name="Fulton L."/>
            <person name="Fulton B."/>
            <person name="Courtney L."/>
            <person name="Fronick C."/>
            <person name="Harrison M."/>
            <person name="Strong C."/>
            <person name="Farmer C."/>
            <person name="Delahaunty K."/>
            <person name="Markovic C."/>
            <person name="Hall O."/>
            <person name="Minx P."/>
            <person name="Tomlinson C."/>
            <person name="Mitreva M."/>
            <person name="Hou S."/>
            <person name="Chen J."/>
            <person name="Wollam A."/>
            <person name="Pepin K.H."/>
            <person name="Johnson M."/>
            <person name="Bhonagiri V."/>
            <person name="Zhang X."/>
            <person name="Suruliraj S."/>
            <person name="Warren W."/>
            <person name="Chinwalla A."/>
            <person name="Mardis E.R."/>
            <person name="Wilson R.K."/>
        </authorList>
    </citation>
    <scope>NUCLEOTIDE SEQUENCE [LARGE SCALE GENOMIC DNA]</scope>
    <source>
        <strain evidence="1 2">YIT 11840</strain>
    </source>
</reference>